<dbReference type="Pfam" id="PF14931">
    <property type="entry name" value="IFT20"/>
    <property type="match status" value="1"/>
</dbReference>
<keyword evidence="3" id="KW-0966">Cell projection</keyword>
<dbReference type="PANTHER" id="PTHR31978">
    <property type="entry name" value="INTRAFLAGELLAR TRANSPORT PROTEIN 20 HOMOLOG"/>
    <property type="match status" value="1"/>
</dbReference>
<dbReference type="STRING" id="7209.A0A1I7VYZ5"/>
<dbReference type="WBParaSite" id="EN70_7832">
    <property type="protein sequence ID" value="EN70_7832"/>
    <property type="gene ID" value="EN70_7832"/>
</dbReference>
<dbReference type="GO" id="GO:0005813">
    <property type="term" value="C:centrosome"/>
    <property type="evidence" value="ECO:0007669"/>
    <property type="project" value="TreeGrafter"/>
</dbReference>
<dbReference type="GO" id="GO:0060271">
    <property type="term" value="P:cilium assembly"/>
    <property type="evidence" value="ECO:0007669"/>
    <property type="project" value="TreeGrafter"/>
</dbReference>
<evidence type="ECO:0000256" key="2">
    <source>
        <dbReference type="ARBA" id="ARBA00023054"/>
    </source>
</evidence>
<comment type="subcellular location">
    <subcellularLocation>
        <location evidence="1">Cell projection</location>
        <location evidence="1">Cilium</location>
    </subcellularLocation>
</comment>
<dbReference type="PANTHER" id="PTHR31978:SF1">
    <property type="entry name" value="INTRAFLAGELLAR TRANSPORT PROTEIN 20 HOMOLOG"/>
    <property type="match status" value="1"/>
</dbReference>
<sequence length="151" mass="17427">MADEALMKLGLFVDAYNKIRLLQPGNPQIVTFWCAFHKRYRQQRYVADASNELVEEVKEIVNKLNTFSEATEAIIKAFDGLAITVEGEKIRAMSSRNALKTTDKQHVANEQQLQILIREREVELGRLHAELESTQRQEFALKEYLQKFSSP</sequence>
<reference evidence="4" key="1">
    <citation type="submission" date="2012-04" db="EMBL/GenBank/DDBJ databases">
        <title>The Genome Sequence of Loa loa.</title>
        <authorList>
            <consortium name="The Broad Institute Genome Sequencing Platform"/>
            <consortium name="Broad Institute Genome Sequencing Center for Infectious Disease"/>
            <person name="Nutman T.B."/>
            <person name="Fink D.L."/>
            <person name="Russ C."/>
            <person name="Young S."/>
            <person name="Zeng Q."/>
            <person name="Gargeya S."/>
            <person name="Alvarado L."/>
            <person name="Berlin A."/>
            <person name="Chapman S.B."/>
            <person name="Chen Z."/>
            <person name="Freedman E."/>
            <person name="Gellesch M."/>
            <person name="Goldberg J."/>
            <person name="Griggs A."/>
            <person name="Gujja S."/>
            <person name="Heilman E.R."/>
            <person name="Heiman D."/>
            <person name="Howarth C."/>
            <person name="Mehta T."/>
            <person name="Neiman D."/>
            <person name="Pearson M."/>
            <person name="Roberts A."/>
            <person name="Saif S."/>
            <person name="Shea T."/>
            <person name="Shenoy N."/>
            <person name="Sisk P."/>
            <person name="Stolte C."/>
            <person name="Sykes S."/>
            <person name="White J."/>
            <person name="Yandava C."/>
            <person name="Haas B."/>
            <person name="Henn M.R."/>
            <person name="Nusbaum C."/>
            <person name="Birren B."/>
        </authorList>
    </citation>
    <scope>NUCLEOTIDE SEQUENCE [LARGE SCALE GENOMIC DNA]</scope>
</reference>
<dbReference type="GO" id="GO:0036064">
    <property type="term" value="C:ciliary basal body"/>
    <property type="evidence" value="ECO:0007669"/>
    <property type="project" value="TreeGrafter"/>
</dbReference>
<proteinExistence type="predicted"/>
<dbReference type="GO" id="GO:0097546">
    <property type="term" value="C:ciliary base"/>
    <property type="evidence" value="ECO:0007669"/>
    <property type="project" value="TreeGrafter"/>
</dbReference>
<dbReference type="Proteomes" id="UP000095285">
    <property type="component" value="Unassembled WGS sequence"/>
</dbReference>
<organism evidence="4 5">
    <name type="scientific">Loa loa</name>
    <name type="common">Eye worm</name>
    <name type="synonym">Filaria loa</name>
    <dbReference type="NCBI Taxonomy" id="7209"/>
    <lineage>
        <taxon>Eukaryota</taxon>
        <taxon>Metazoa</taxon>
        <taxon>Ecdysozoa</taxon>
        <taxon>Nematoda</taxon>
        <taxon>Chromadorea</taxon>
        <taxon>Rhabditida</taxon>
        <taxon>Spirurina</taxon>
        <taxon>Spiruromorpha</taxon>
        <taxon>Filarioidea</taxon>
        <taxon>Onchocercidae</taxon>
        <taxon>Loa</taxon>
    </lineage>
</organism>
<accession>A0A1I7VYZ5</accession>
<keyword evidence="4" id="KW-1185">Reference proteome</keyword>
<reference evidence="5" key="2">
    <citation type="submission" date="2016-11" db="UniProtKB">
        <authorList>
            <consortium name="WormBaseParasite"/>
        </authorList>
    </citation>
    <scope>IDENTIFICATION</scope>
</reference>
<keyword evidence="2" id="KW-0175">Coiled coil</keyword>
<dbReference type="GO" id="GO:0061512">
    <property type="term" value="P:protein localization to cilium"/>
    <property type="evidence" value="ECO:0007669"/>
    <property type="project" value="TreeGrafter"/>
</dbReference>
<dbReference type="InterPro" id="IPR028172">
    <property type="entry name" value="FT20"/>
</dbReference>
<name>A0A1I7VYZ5_LOALO</name>
<dbReference type="GO" id="GO:0030990">
    <property type="term" value="C:intraciliary transport particle"/>
    <property type="evidence" value="ECO:0007669"/>
    <property type="project" value="TreeGrafter"/>
</dbReference>
<protein>
    <submittedName>
        <fullName evidence="5">KfrA_N domain-containing protein</fullName>
    </submittedName>
</protein>
<dbReference type="AlphaFoldDB" id="A0A1I7VYZ5"/>
<evidence type="ECO:0000256" key="1">
    <source>
        <dbReference type="ARBA" id="ARBA00004138"/>
    </source>
</evidence>
<dbReference type="GO" id="GO:0097730">
    <property type="term" value="C:non-motile cilium"/>
    <property type="evidence" value="ECO:0007669"/>
    <property type="project" value="TreeGrafter"/>
</dbReference>
<evidence type="ECO:0000313" key="5">
    <source>
        <dbReference type="WBParaSite" id="EN70_7832"/>
    </source>
</evidence>
<dbReference type="GO" id="GO:0005737">
    <property type="term" value="C:cytoplasm"/>
    <property type="evidence" value="ECO:0007669"/>
    <property type="project" value="TreeGrafter"/>
</dbReference>
<evidence type="ECO:0000256" key="3">
    <source>
        <dbReference type="ARBA" id="ARBA00023273"/>
    </source>
</evidence>
<evidence type="ECO:0000313" key="4">
    <source>
        <dbReference type="Proteomes" id="UP000095285"/>
    </source>
</evidence>